<dbReference type="PANTHER" id="PTHR42307">
    <property type="entry name" value="PUP DEAMIDASE/DEPUPYLASE"/>
    <property type="match status" value="1"/>
</dbReference>
<reference evidence="1" key="2">
    <citation type="journal article" date="2012" name="PLoS ONE">
        <title>A Deeply Branching Thermophilic Bacterium with an Ancient Acetyl-CoA Pathway Dominates a Subsurface Ecosystem.</title>
        <authorList>
            <person name="Takami H."/>
            <person name="Noguchi H."/>
            <person name="Takaki Y."/>
            <person name="Uchiyama I."/>
            <person name="Toyoda A."/>
            <person name="Nishi S."/>
            <person name="Chee G.-J."/>
            <person name="Arai W."/>
            <person name="Nunoura T."/>
            <person name="Itoh T."/>
            <person name="Hattori M."/>
            <person name="Takai K."/>
        </authorList>
    </citation>
    <scope>NUCLEOTIDE SEQUENCE</scope>
</reference>
<dbReference type="InterPro" id="IPR004347">
    <property type="entry name" value="Pup_ligase/deamidase"/>
</dbReference>
<organism evidence="1">
    <name type="scientific">uncultured prokaryote</name>
    <dbReference type="NCBI Taxonomy" id="198431"/>
    <lineage>
        <taxon>unclassified sequences</taxon>
        <taxon>environmental samples</taxon>
    </lineage>
</organism>
<proteinExistence type="predicted"/>
<accession>H5SN88</accession>
<protein>
    <submittedName>
        <fullName evidence="1">Proteasome component</fullName>
    </submittedName>
</protein>
<keyword evidence="1" id="KW-0647">Proteasome</keyword>
<gene>
    <name evidence="1" type="ORF">HGMM_F51E10C36</name>
</gene>
<sequence length="499" mass="57243">MHRLTGIETEYGLYVEGRGVADQLIDAIGVVRSCPFHAVRTWDYRLEDPRRDMRGFRVEHLEVDPHDAQIEREHPLPISEREARSDHALGNGARLYNDHAHPEYATPECRRLLELIAHDKAGERIVLACAQAYQQYTGNKATLYKNNTDHHGSSYGCHESYSLTRQVPFETLASNMLPFLVTRMLYAGAGKVGVEVEPNPRVPFQLSQRADFYMDIMNVETLYRRPIFNTRDEPHATMRRYRRLHVICGDANMSEYATALKVGTTALVLDLTEAGWRTPITIPNPVREAQRLSRDPDMKWLVETDGGTLSAIDIQRVYLQAAQEQFLGRDAETDWLLREWQTVLDVLEADPDLLADRLDWVAKRQLLNLYVESEGVSWDDPALFALDLEYHNIDPTEGLYYALVEQGRMLTLVSMEAIEQAIHQPPMDTRAAIRGLCVQRFAEQIETLNWERIILRSGEQTVRLDLSRLVDLDMRTLSRRLTTAPNISIFVQMVKEVQS</sequence>
<dbReference type="EMBL" id="AP011780">
    <property type="protein sequence ID" value="BAL57624.1"/>
    <property type="molecule type" value="Genomic_DNA"/>
</dbReference>
<dbReference type="GO" id="GO:0000502">
    <property type="term" value="C:proteasome complex"/>
    <property type="evidence" value="ECO:0007669"/>
    <property type="project" value="UniProtKB-KW"/>
</dbReference>
<dbReference type="AlphaFoldDB" id="H5SN88"/>
<dbReference type="GO" id="GO:0070490">
    <property type="term" value="P:protein pupylation"/>
    <property type="evidence" value="ECO:0007669"/>
    <property type="project" value="TreeGrafter"/>
</dbReference>
<dbReference type="Pfam" id="PF03136">
    <property type="entry name" value="Pup_ligase"/>
    <property type="match status" value="1"/>
</dbReference>
<dbReference type="PANTHER" id="PTHR42307:SF2">
    <property type="entry name" value="PUP DEAMIDASE_DEPUPYLASE"/>
    <property type="match status" value="1"/>
</dbReference>
<dbReference type="GO" id="GO:0010498">
    <property type="term" value="P:proteasomal protein catabolic process"/>
    <property type="evidence" value="ECO:0007669"/>
    <property type="project" value="InterPro"/>
</dbReference>
<reference evidence="1" key="1">
    <citation type="journal article" date="2005" name="Environ. Microbiol.">
        <title>Genetic and functional properties of uncultivated thermophilic crenarchaeotes from a subsurface gold mine as revealed by analysis of genome fragments.</title>
        <authorList>
            <person name="Nunoura T."/>
            <person name="Hirayama H."/>
            <person name="Takami H."/>
            <person name="Oida H."/>
            <person name="Nishi S."/>
            <person name="Shimamura S."/>
            <person name="Suzuki Y."/>
            <person name="Inagaki F."/>
            <person name="Takai K."/>
            <person name="Nealson K.H."/>
            <person name="Horikoshi K."/>
        </authorList>
    </citation>
    <scope>NUCLEOTIDE SEQUENCE</scope>
</reference>
<dbReference type="GO" id="GO:0019941">
    <property type="term" value="P:modification-dependent protein catabolic process"/>
    <property type="evidence" value="ECO:0007669"/>
    <property type="project" value="InterPro"/>
</dbReference>
<evidence type="ECO:0000313" key="1">
    <source>
        <dbReference type="EMBL" id="BAL57624.1"/>
    </source>
</evidence>
<dbReference type="GO" id="GO:0005524">
    <property type="term" value="F:ATP binding"/>
    <property type="evidence" value="ECO:0007669"/>
    <property type="project" value="TreeGrafter"/>
</dbReference>
<name>H5SN88_9ZZZZ</name>